<dbReference type="NCBIfam" id="TIGR03558">
    <property type="entry name" value="oxido_grp_1"/>
    <property type="match status" value="1"/>
</dbReference>
<comment type="caution">
    <text evidence="3">The sequence shown here is derived from an EMBL/GenBank/DDBJ whole genome shotgun (WGS) entry which is preliminary data.</text>
</comment>
<evidence type="ECO:0000313" key="3">
    <source>
        <dbReference type="EMBL" id="TLP94966.1"/>
    </source>
</evidence>
<dbReference type="InterPro" id="IPR019949">
    <property type="entry name" value="CmoO-like"/>
</dbReference>
<name>A0A5R9B912_9MICC</name>
<keyword evidence="4" id="KW-1185">Reference proteome</keyword>
<dbReference type="SUPFAM" id="SSF51679">
    <property type="entry name" value="Bacterial luciferase-like"/>
    <property type="match status" value="1"/>
</dbReference>
<gene>
    <name evidence="3" type="ORF">FEF26_10945</name>
</gene>
<proteinExistence type="predicted"/>
<comment type="similarity">
    <text evidence="1">To bacterial alkanal monooxygenase alpha and beta chains.</text>
</comment>
<reference evidence="3 4" key="1">
    <citation type="submission" date="2019-05" db="EMBL/GenBank/DDBJ databases">
        <title>Nesterenkonia sp. GY074 isolated from the Southern Atlantic Ocean.</title>
        <authorList>
            <person name="Zhang G."/>
        </authorList>
    </citation>
    <scope>NUCLEOTIDE SEQUENCE [LARGE SCALE GENOMIC DNA]</scope>
    <source>
        <strain evidence="3 4">GY074</strain>
    </source>
</reference>
<sequence length="325" mass="35039">MRLSLLDRSRTRTDYPESAALQHSVERAIGAEALGFHRFWGAEHHAVPGVASGAPAVLLAAVGARTSQIRLGSGGVMLPHHQPIVVAEQFLMLEALYPGRIDLGVGRSLGFTEPVRRALRQQDDDAEQFAADIEELRSFLGGEAPVTARPVAESPPEVFLLATGQGIATAARLGLPVVIGGPVLHSPDLPGMLAEYRRGFHSSPAAPEPSVIISLDAFVADTESDARELALPEAWSMARSRETGRFDALEPASAIRSRTWSPRAHQRVEENLQRVIAGPREAVRAGVEKLLETTGAEELILSTSTYDRQVQDELDADLAHLILGR</sequence>
<dbReference type="RefSeq" id="WP_138253577.1">
    <property type="nucleotide sequence ID" value="NZ_VAVZ01000030.1"/>
</dbReference>
<dbReference type="EC" id="1.-.-.-" evidence="3"/>
<dbReference type="Gene3D" id="3.20.20.30">
    <property type="entry name" value="Luciferase-like domain"/>
    <property type="match status" value="1"/>
</dbReference>
<dbReference type="InterPro" id="IPR036661">
    <property type="entry name" value="Luciferase-like_sf"/>
</dbReference>
<dbReference type="PANTHER" id="PTHR30137">
    <property type="entry name" value="LUCIFERASE-LIKE MONOOXYGENASE"/>
    <property type="match status" value="1"/>
</dbReference>
<protein>
    <submittedName>
        <fullName evidence="3">MsnO8 family LLM class oxidoreductase</fullName>
        <ecNumber evidence="3">1.-.-.-</ecNumber>
    </submittedName>
</protein>
<evidence type="ECO:0000256" key="1">
    <source>
        <dbReference type="ARBA" id="ARBA00007789"/>
    </source>
</evidence>
<accession>A0A5R9B912</accession>
<dbReference type="OrthoDB" id="9780518at2"/>
<dbReference type="CDD" id="cd00347">
    <property type="entry name" value="Flavin_utilizing_monoxygenases"/>
    <property type="match status" value="1"/>
</dbReference>
<dbReference type="Proteomes" id="UP000310458">
    <property type="component" value="Unassembled WGS sequence"/>
</dbReference>
<dbReference type="Pfam" id="PF00296">
    <property type="entry name" value="Bac_luciferase"/>
    <property type="match status" value="1"/>
</dbReference>
<dbReference type="InterPro" id="IPR011251">
    <property type="entry name" value="Luciferase-like_dom"/>
</dbReference>
<dbReference type="AlphaFoldDB" id="A0A5R9B912"/>
<dbReference type="PANTHER" id="PTHR30137:SF6">
    <property type="entry name" value="LUCIFERASE-LIKE MONOOXYGENASE"/>
    <property type="match status" value="1"/>
</dbReference>
<dbReference type="InterPro" id="IPR050766">
    <property type="entry name" value="Bact_Lucif_Oxidored"/>
</dbReference>
<keyword evidence="3" id="KW-0560">Oxidoreductase</keyword>
<dbReference type="EMBL" id="VAVZ01000030">
    <property type="protein sequence ID" value="TLP94966.1"/>
    <property type="molecule type" value="Genomic_DNA"/>
</dbReference>
<feature type="domain" description="Luciferase-like" evidence="2">
    <location>
        <begin position="1"/>
        <end position="297"/>
    </location>
</feature>
<dbReference type="GO" id="GO:0005829">
    <property type="term" value="C:cytosol"/>
    <property type="evidence" value="ECO:0007669"/>
    <property type="project" value="TreeGrafter"/>
</dbReference>
<dbReference type="GO" id="GO:0016705">
    <property type="term" value="F:oxidoreductase activity, acting on paired donors, with incorporation or reduction of molecular oxygen"/>
    <property type="evidence" value="ECO:0007669"/>
    <property type="project" value="InterPro"/>
</dbReference>
<evidence type="ECO:0000259" key="2">
    <source>
        <dbReference type="Pfam" id="PF00296"/>
    </source>
</evidence>
<organism evidence="3 4">
    <name type="scientific">Nesterenkonia salmonea</name>
    <dbReference type="NCBI Taxonomy" id="1804987"/>
    <lineage>
        <taxon>Bacteria</taxon>
        <taxon>Bacillati</taxon>
        <taxon>Actinomycetota</taxon>
        <taxon>Actinomycetes</taxon>
        <taxon>Micrococcales</taxon>
        <taxon>Micrococcaceae</taxon>
        <taxon>Nesterenkonia</taxon>
    </lineage>
</organism>
<evidence type="ECO:0000313" key="4">
    <source>
        <dbReference type="Proteomes" id="UP000310458"/>
    </source>
</evidence>